<gene>
    <name evidence="1" type="ORF">Hgul01_02520</name>
</gene>
<organism evidence="1 2">
    <name type="scientific">Herpetosiphon gulosus</name>
    <dbReference type="NCBI Taxonomy" id="1973496"/>
    <lineage>
        <taxon>Bacteria</taxon>
        <taxon>Bacillati</taxon>
        <taxon>Chloroflexota</taxon>
        <taxon>Chloroflexia</taxon>
        <taxon>Herpetosiphonales</taxon>
        <taxon>Herpetosiphonaceae</taxon>
        <taxon>Herpetosiphon</taxon>
    </lineage>
</organism>
<reference evidence="1 2" key="1">
    <citation type="submission" date="2024-02" db="EMBL/GenBank/DDBJ databases">
        <title>Herpetosiphon gulosus NBRC 112829.</title>
        <authorList>
            <person name="Ichikawa N."/>
            <person name="Katano-Makiyama Y."/>
            <person name="Hidaka K."/>
        </authorList>
    </citation>
    <scope>NUCLEOTIDE SEQUENCE [LARGE SCALE GENOMIC DNA]</scope>
    <source>
        <strain evidence="1 2">NBRC 112829</strain>
    </source>
</reference>
<proteinExistence type="predicted"/>
<dbReference type="EMBL" id="BAABRU010000008">
    <property type="protein sequence ID" value="GAA5528718.1"/>
    <property type="molecule type" value="Genomic_DNA"/>
</dbReference>
<protein>
    <submittedName>
        <fullName evidence="1">Uncharacterized protein</fullName>
    </submittedName>
</protein>
<evidence type="ECO:0000313" key="1">
    <source>
        <dbReference type="EMBL" id="GAA5528718.1"/>
    </source>
</evidence>
<name>A0ABP9X1K1_9CHLR</name>
<keyword evidence="2" id="KW-1185">Reference proteome</keyword>
<comment type="caution">
    <text evidence="1">The sequence shown here is derived from an EMBL/GenBank/DDBJ whole genome shotgun (WGS) entry which is preliminary data.</text>
</comment>
<dbReference type="Proteomes" id="UP001428290">
    <property type="component" value="Unassembled WGS sequence"/>
</dbReference>
<evidence type="ECO:0000313" key="2">
    <source>
        <dbReference type="Proteomes" id="UP001428290"/>
    </source>
</evidence>
<accession>A0ABP9X1K1</accession>
<sequence>MRRLLTNPQPKRQSSTHYSPIAHICGSLRNVDLGYGFAGEMSLTKDGWRPIV</sequence>
<dbReference type="RefSeq" id="WP_345722333.1">
    <property type="nucleotide sequence ID" value="NZ_BAABRU010000008.1"/>
</dbReference>